<reference evidence="2" key="1">
    <citation type="submission" date="2022-01" db="EMBL/GenBank/DDBJ databases">
        <title>Lysobacter chinensis sp. nov., a bacterium isolated from cow dung compost.</title>
        <authorList>
            <person name="Zhou L.Y."/>
        </authorList>
    </citation>
    <scope>NUCLEOTIDE SEQUENCE [LARGE SCALE GENOMIC DNA]</scope>
    <source>
        <strain evidence="2">TLK-CK17</strain>
    </source>
</reference>
<dbReference type="RefSeq" id="WP_237052660.1">
    <property type="nucleotide sequence ID" value="NZ_JAKJPO010000001.1"/>
</dbReference>
<sequence length="192" mass="20965">MKKLLLSLALLATLLLALFMVSPLYAVHGIRSALRENDAAALARHIDFPALQRNLRAQSEDYLARQAGPMVRDTLLGSIALEVAGRLTGSLVEAVATPQGVAMLITGRVAWRQGTASGLTLDEPLGTRPPEDPFEHARYRLQSHDRFSVSLDNDTGSQRQLPVEVVLRRQGLSWKVTEINLGETDPGGQHVQ</sequence>
<gene>
    <name evidence="1" type="ORF">L3V18_00455</name>
</gene>
<protein>
    <submittedName>
        <fullName evidence="1">DUF2939 domain-containing protein</fullName>
    </submittedName>
</protein>
<evidence type="ECO:0000313" key="2">
    <source>
        <dbReference type="Proteomes" id="UP001430796"/>
    </source>
</evidence>
<organism evidence="1 2">
    <name type="scientific">Marilutibacter chinensis</name>
    <dbReference type="NCBI Taxonomy" id="2912247"/>
    <lineage>
        <taxon>Bacteria</taxon>
        <taxon>Pseudomonadati</taxon>
        <taxon>Pseudomonadota</taxon>
        <taxon>Gammaproteobacteria</taxon>
        <taxon>Lysobacterales</taxon>
        <taxon>Lysobacteraceae</taxon>
        <taxon>Marilutibacter</taxon>
    </lineage>
</organism>
<dbReference type="Pfam" id="PF11159">
    <property type="entry name" value="DUF2939"/>
    <property type="match status" value="1"/>
</dbReference>
<proteinExistence type="predicted"/>
<name>A0ABS9HPP9_9GAMM</name>
<dbReference type="InterPro" id="IPR021330">
    <property type="entry name" value="DUF2939"/>
</dbReference>
<dbReference type="Proteomes" id="UP001430796">
    <property type="component" value="Unassembled WGS sequence"/>
</dbReference>
<evidence type="ECO:0000313" key="1">
    <source>
        <dbReference type="EMBL" id="MCF7220263.1"/>
    </source>
</evidence>
<reference evidence="1 2" key="2">
    <citation type="submission" date="2022-01" db="EMBL/GenBank/DDBJ databases">
        <title>Lysobacter chinensis sp. nov., a bacterium isolated from cow dung compost.</title>
        <authorList>
            <person name="Liu Y."/>
        </authorList>
    </citation>
    <scope>NUCLEOTIDE SEQUENCE [LARGE SCALE GENOMIC DNA]</scope>
    <source>
        <strain evidence="1 2">TLK-CK17</strain>
    </source>
</reference>
<dbReference type="EMBL" id="JAKJPO010000001">
    <property type="protein sequence ID" value="MCF7220263.1"/>
    <property type="molecule type" value="Genomic_DNA"/>
</dbReference>
<comment type="caution">
    <text evidence="1">The sequence shown here is derived from an EMBL/GenBank/DDBJ whole genome shotgun (WGS) entry which is preliminary data.</text>
</comment>
<keyword evidence="2" id="KW-1185">Reference proteome</keyword>
<accession>A0ABS9HPP9</accession>